<dbReference type="AlphaFoldDB" id="A0AAD7IXI5"/>
<evidence type="ECO:0000313" key="2">
    <source>
        <dbReference type="EMBL" id="KAJ7752459.1"/>
    </source>
</evidence>
<feature type="transmembrane region" description="Helical" evidence="1">
    <location>
        <begin position="216"/>
        <end position="240"/>
    </location>
</feature>
<keyword evidence="1" id="KW-1133">Transmembrane helix</keyword>
<organism evidence="2 3">
    <name type="scientific">Mycena maculata</name>
    <dbReference type="NCBI Taxonomy" id="230809"/>
    <lineage>
        <taxon>Eukaryota</taxon>
        <taxon>Fungi</taxon>
        <taxon>Dikarya</taxon>
        <taxon>Basidiomycota</taxon>
        <taxon>Agaricomycotina</taxon>
        <taxon>Agaricomycetes</taxon>
        <taxon>Agaricomycetidae</taxon>
        <taxon>Agaricales</taxon>
        <taxon>Marasmiineae</taxon>
        <taxon>Mycenaceae</taxon>
        <taxon>Mycena</taxon>
    </lineage>
</organism>
<dbReference type="EMBL" id="JARJLG010000074">
    <property type="protein sequence ID" value="KAJ7752459.1"/>
    <property type="molecule type" value="Genomic_DNA"/>
</dbReference>
<accession>A0AAD7IXI5</accession>
<keyword evidence="3" id="KW-1185">Reference proteome</keyword>
<proteinExistence type="predicted"/>
<gene>
    <name evidence="2" type="ORF">DFH07DRAFT_521897</name>
</gene>
<reference evidence="2" key="1">
    <citation type="submission" date="2023-03" db="EMBL/GenBank/DDBJ databases">
        <title>Massive genome expansion in bonnet fungi (Mycena s.s.) driven by repeated elements and novel gene families across ecological guilds.</title>
        <authorList>
            <consortium name="Lawrence Berkeley National Laboratory"/>
            <person name="Harder C.B."/>
            <person name="Miyauchi S."/>
            <person name="Viragh M."/>
            <person name="Kuo A."/>
            <person name="Thoen E."/>
            <person name="Andreopoulos B."/>
            <person name="Lu D."/>
            <person name="Skrede I."/>
            <person name="Drula E."/>
            <person name="Henrissat B."/>
            <person name="Morin E."/>
            <person name="Kohler A."/>
            <person name="Barry K."/>
            <person name="LaButti K."/>
            <person name="Morin E."/>
            <person name="Salamov A."/>
            <person name="Lipzen A."/>
            <person name="Mereny Z."/>
            <person name="Hegedus B."/>
            <person name="Baldrian P."/>
            <person name="Stursova M."/>
            <person name="Weitz H."/>
            <person name="Taylor A."/>
            <person name="Grigoriev I.V."/>
            <person name="Nagy L.G."/>
            <person name="Martin F."/>
            <person name="Kauserud H."/>
        </authorList>
    </citation>
    <scope>NUCLEOTIDE SEQUENCE</scope>
    <source>
        <strain evidence="2">CBHHK188m</strain>
    </source>
</reference>
<feature type="transmembrane region" description="Helical" evidence="1">
    <location>
        <begin position="91"/>
        <end position="114"/>
    </location>
</feature>
<dbReference type="Proteomes" id="UP001215280">
    <property type="component" value="Unassembled WGS sequence"/>
</dbReference>
<keyword evidence="1" id="KW-0472">Membrane</keyword>
<protein>
    <submittedName>
        <fullName evidence="2">Uncharacterized protein</fullName>
    </submittedName>
</protein>
<feature type="transmembrane region" description="Helical" evidence="1">
    <location>
        <begin position="175"/>
        <end position="195"/>
    </location>
</feature>
<name>A0AAD7IXI5_9AGAR</name>
<evidence type="ECO:0000256" key="1">
    <source>
        <dbReference type="SAM" id="Phobius"/>
    </source>
</evidence>
<sequence length="310" mass="34378">MAHDLVRRGSVEEARVDRMRYAFYGLQLAGLLGAVIILLTAIIWRKAAKRHASWFNFMVTWIISCSSYLFLIGEPLDTTPNQTLCVFQAALIYSVPTLTSAATIALVIHVYMTLRSLLTPINHRAIWTAALVAGPYVPAWALFATFLMMGLSDPSLVRAFDGTYCSISNKTPERVSAIVVAALMILCLGVEAIIFRNLRRAWAVLKQDDRSSVSMVVRVLAFTSVGMLSIILSLIFCVLPDTHNDMVFNVIISLVPVSSVLIFGTQKDIFSAWASIVRIGRRRSHGIDTWETFTPIQSRQTIHLQAAEAS</sequence>
<feature type="transmembrane region" description="Helical" evidence="1">
    <location>
        <begin position="126"/>
        <end position="151"/>
    </location>
</feature>
<keyword evidence="1" id="KW-0812">Transmembrane</keyword>
<evidence type="ECO:0000313" key="3">
    <source>
        <dbReference type="Proteomes" id="UP001215280"/>
    </source>
</evidence>
<comment type="caution">
    <text evidence="2">The sequence shown here is derived from an EMBL/GenBank/DDBJ whole genome shotgun (WGS) entry which is preliminary data.</text>
</comment>
<feature type="transmembrane region" description="Helical" evidence="1">
    <location>
        <begin position="21"/>
        <end position="42"/>
    </location>
</feature>
<feature type="transmembrane region" description="Helical" evidence="1">
    <location>
        <begin position="246"/>
        <end position="264"/>
    </location>
</feature>
<feature type="transmembrane region" description="Helical" evidence="1">
    <location>
        <begin position="54"/>
        <end position="71"/>
    </location>
</feature>